<comment type="caution">
    <text evidence="9">The sequence shown here is derived from an EMBL/GenBank/DDBJ whole genome shotgun (WGS) entry which is preliminary data.</text>
</comment>
<sequence length="293" mass="31404">MSYPGTPPPPPPTEVPTCYRHPDRQTYVRCTRCGRFICGDCMRSAAVGHQCVECVAEGNKSVRQARSPMGGGLRPAGALPVVTYSLIAVNLIAFVAQMAIPDFQSQLVLWSPAVADGQWYRLITSAFLHYGVMHILFNMLVLYVMGPQLEQLFGRLRFGALYGVSAIGGSVLVYLLAPLNTGTAGASGAIYGLFGATFVVAKRMNLDLRPVLAVIGLNVAFTLIVPLVSSQNISWQGHLGGLVTGALVTAAFLYAPRQRQSMVQAGAVVALLAVFIGLILWRTQSLYAQFGLA</sequence>
<feature type="transmembrane region" description="Helical" evidence="7">
    <location>
        <begin position="235"/>
        <end position="255"/>
    </location>
</feature>
<feature type="transmembrane region" description="Helical" evidence="7">
    <location>
        <begin position="262"/>
        <end position="281"/>
    </location>
</feature>
<feature type="transmembrane region" description="Helical" evidence="7">
    <location>
        <begin position="76"/>
        <end position="100"/>
    </location>
</feature>
<evidence type="ECO:0000256" key="6">
    <source>
        <dbReference type="ARBA" id="ARBA00023136"/>
    </source>
</evidence>
<feature type="domain" description="Peptidase S54 rhomboid" evidence="8">
    <location>
        <begin position="117"/>
        <end position="253"/>
    </location>
</feature>
<dbReference type="Proteomes" id="UP000465241">
    <property type="component" value="Unassembled WGS sequence"/>
</dbReference>
<feature type="transmembrane region" description="Helical" evidence="7">
    <location>
        <begin position="208"/>
        <end position="229"/>
    </location>
</feature>
<dbReference type="PANTHER" id="PTHR43731">
    <property type="entry name" value="RHOMBOID PROTEASE"/>
    <property type="match status" value="1"/>
</dbReference>
<gene>
    <name evidence="9" type="ORF">MMUR_10410</name>
</gene>
<dbReference type="RefSeq" id="WP_193488351.1">
    <property type="nucleotide sequence ID" value="NZ_BAAAMC010000003.1"/>
</dbReference>
<evidence type="ECO:0000259" key="8">
    <source>
        <dbReference type="Pfam" id="PF01694"/>
    </source>
</evidence>
<dbReference type="AlphaFoldDB" id="A0A7I9WGN0"/>
<keyword evidence="4" id="KW-0378">Hydrolase</keyword>
<dbReference type="InterPro" id="IPR050925">
    <property type="entry name" value="Rhomboid_protease_S54"/>
</dbReference>
<keyword evidence="5 7" id="KW-1133">Transmembrane helix</keyword>
<feature type="transmembrane region" description="Helical" evidence="7">
    <location>
        <begin position="120"/>
        <end position="144"/>
    </location>
</feature>
<keyword evidence="10" id="KW-1185">Reference proteome</keyword>
<evidence type="ECO:0000256" key="7">
    <source>
        <dbReference type="SAM" id="Phobius"/>
    </source>
</evidence>
<feature type="transmembrane region" description="Helical" evidence="7">
    <location>
        <begin position="183"/>
        <end position="201"/>
    </location>
</feature>
<dbReference type="SUPFAM" id="SSF144091">
    <property type="entry name" value="Rhomboid-like"/>
    <property type="match status" value="1"/>
</dbReference>
<evidence type="ECO:0000256" key="5">
    <source>
        <dbReference type="ARBA" id="ARBA00022989"/>
    </source>
</evidence>
<dbReference type="GO" id="GO:0004252">
    <property type="term" value="F:serine-type endopeptidase activity"/>
    <property type="evidence" value="ECO:0007669"/>
    <property type="project" value="InterPro"/>
</dbReference>
<evidence type="ECO:0000256" key="3">
    <source>
        <dbReference type="ARBA" id="ARBA00022692"/>
    </source>
</evidence>
<dbReference type="PANTHER" id="PTHR43731:SF14">
    <property type="entry name" value="PRESENILIN-ASSOCIATED RHOMBOID-LIKE PROTEIN, MITOCHONDRIAL"/>
    <property type="match status" value="1"/>
</dbReference>
<dbReference type="Pfam" id="PF01694">
    <property type="entry name" value="Rhomboid"/>
    <property type="match status" value="1"/>
</dbReference>
<accession>A0A7I9WGN0</accession>
<evidence type="ECO:0000256" key="2">
    <source>
        <dbReference type="ARBA" id="ARBA00009045"/>
    </source>
</evidence>
<evidence type="ECO:0000256" key="1">
    <source>
        <dbReference type="ARBA" id="ARBA00004141"/>
    </source>
</evidence>
<evidence type="ECO:0000256" key="4">
    <source>
        <dbReference type="ARBA" id="ARBA00022801"/>
    </source>
</evidence>
<dbReference type="EMBL" id="BLKT01000003">
    <property type="protein sequence ID" value="GFG56905.1"/>
    <property type="molecule type" value="Genomic_DNA"/>
</dbReference>
<organism evidence="9 10">
    <name type="scientific">Mycolicibacterium murale</name>
    <dbReference type="NCBI Taxonomy" id="182220"/>
    <lineage>
        <taxon>Bacteria</taxon>
        <taxon>Bacillati</taxon>
        <taxon>Actinomycetota</taxon>
        <taxon>Actinomycetes</taxon>
        <taxon>Mycobacteriales</taxon>
        <taxon>Mycobacteriaceae</taxon>
        <taxon>Mycolicibacterium</taxon>
    </lineage>
</organism>
<dbReference type="GO" id="GO:0006508">
    <property type="term" value="P:proteolysis"/>
    <property type="evidence" value="ECO:0007669"/>
    <property type="project" value="UniProtKB-KW"/>
</dbReference>
<keyword evidence="6 7" id="KW-0472">Membrane</keyword>
<comment type="subcellular location">
    <subcellularLocation>
        <location evidence="1">Membrane</location>
        <topology evidence="1">Multi-pass membrane protein</topology>
    </subcellularLocation>
</comment>
<comment type="similarity">
    <text evidence="2">Belongs to the peptidase S54 family.</text>
</comment>
<evidence type="ECO:0000313" key="10">
    <source>
        <dbReference type="Proteomes" id="UP000465241"/>
    </source>
</evidence>
<dbReference type="GO" id="GO:0016020">
    <property type="term" value="C:membrane"/>
    <property type="evidence" value="ECO:0007669"/>
    <property type="project" value="UniProtKB-SubCell"/>
</dbReference>
<keyword evidence="9" id="KW-0645">Protease</keyword>
<proteinExistence type="inferred from homology"/>
<protein>
    <submittedName>
        <fullName evidence="9">Rhomboid family intramembrane serine protease</fullName>
    </submittedName>
</protein>
<dbReference type="Gene3D" id="1.20.1540.10">
    <property type="entry name" value="Rhomboid-like"/>
    <property type="match status" value="1"/>
</dbReference>
<feature type="transmembrane region" description="Helical" evidence="7">
    <location>
        <begin position="156"/>
        <end position="177"/>
    </location>
</feature>
<name>A0A7I9WGN0_9MYCO</name>
<evidence type="ECO:0000313" key="9">
    <source>
        <dbReference type="EMBL" id="GFG56905.1"/>
    </source>
</evidence>
<dbReference type="InterPro" id="IPR022764">
    <property type="entry name" value="Peptidase_S54_rhomboid_dom"/>
</dbReference>
<keyword evidence="3 7" id="KW-0812">Transmembrane</keyword>
<dbReference type="InterPro" id="IPR035952">
    <property type="entry name" value="Rhomboid-like_sf"/>
</dbReference>
<dbReference type="SUPFAM" id="SSF57845">
    <property type="entry name" value="B-box zinc-binding domain"/>
    <property type="match status" value="1"/>
</dbReference>
<reference evidence="9 10" key="1">
    <citation type="journal article" date="2019" name="Emerg. Microbes Infect.">
        <title>Comprehensive subspecies identification of 175 nontuberculous mycobacteria species based on 7547 genomic profiles.</title>
        <authorList>
            <person name="Matsumoto Y."/>
            <person name="Kinjo T."/>
            <person name="Motooka D."/>
            <person name="Nabeya D."/>
            <person name="Jung N."/>
            <person name="Uechi K."/>
            <person name="Horii T."/>
            <person name="Iida T."/>
            <person name="Fujita J."/>
            <person name="Nakamura S."/>
        </authorList>
    </citation>
    <scope>NUCLEOTIDE SEQUENCE [LARGE SCALE GENOMIC DNA]</scope>
    <source>
        <strain evidence="9 10">JCM 13392</strain>
    </source>
</reference>